<feature type="region of interest" description="Disordered" evidence="11">
    <location>
        <begin position="846"/>
        <end position="869"/>
    </location>
</feature>
<keyword evidence="7 9" id="KW-0505">Motor protein</keyword>
<dbReference type="InterPro" id="IPR004009">
    <property type="entry name" value="SH3_Myosin"/>
</dbReference>
<dbReference type="Gene3D" id="1.10.10.820">
    <property type="match status" value="1"/>
</dbReference>
<dbReference type="GO" id="GO:0030048">
    <property type="term" value="P:actin filament-based movement"/>
    <property type="evidence" value="ECO:0007669"/>
    <property type="project" value="UniProtKB-ARBA"/>
</dbReference>
<dbReference type="PRINTS" id="PR00193">
    <property type="entry name" value="MYOSINHEAVY"/>
</dbReference>
<dbReference type="SMART" id="SM00015">
    <property type="entry name" value="IQ"/>
    <property type="match status" value="2"/>
</dbReference>
<keyword evidence="2 9" id="KW-0547">Nucleotide-binding</keyword>
<dbReference type="GO" id="GO:0007015">
    <property type="term" value="P:actin filament organization"/>
    <property type="evidence" value="ECO:0007669"/>
    <property type="project" value="TreeGrafter"/>
</dbReference>
<feature type="domain" description="Myosin N-terminal SH3-like" evidence="14">
    <location>
        <begin position="8"/>
        <end position="57"/>
    </location>
</feature>
<dbReference type="GO" id="GO:0005516">
    <property type="term" value="F:calmodulin binding"/>
    <property type="evidence" value="ECO:0007669"/>
    <property type="project" value="UniProtKB-KW"/>
</dbReference>
<keyword evidence="4" id="KW-0112">Calmodulin-binding</keyword>
<gene>
    <name evidence="15" type="ORF">QJS10_CPB21g00227</name>
</gene>
<evidence type="ECO:0000313" key="16">
    <source>
        <dbReference type="Proteomes" id="UP001180020"/>
    </source>
</evidence>
<keyword evidence="6 9" id="KW-0518">Myosin</keyword>
<dbReference type="InterPro" id="IPR000048">
    <property type="entry name" value="IQ_motif_EF-hand-BS"/>
</dbReference>
<dbReference type="SMART" id="SM00242">
    <property type="entry name" value="MYSc"/>
    <property type="match status" value="1"/>
</dbReference>
<dbReference type="InterPro" id="IPR036961">
    <property type="entry name" value="Kinesin_motor_dom_sf"/>
</dbReference>
<evidence type="ECO:0000259" key="14">
    <source>
        <dbReference type="PROSITE" id="PS51844"/>
    </source>
</evidence>
<comment type="caution">
    <text evidence="9">Lacks conserved residue(s) required for the propagation of feature annotation.</text>
</comment>
<evidence type="ECO:0000256" key="3">
    <source>
        <dbReference type="ARBA" id="ARBA00022840"/>
    </source>
</evidence>
<dbReference type="FunFam" id="1.20.120.720:FF:000011">
    <property type="entry name" value="Myosin 2"/>
    <property type="match status" value="1"/>
</dbReference>
<sequence>MAASIHIAVGSHVWVEDPDVSWIDGEVTEVIGKEVKVTCTSGKTVVANVSNIYPKDAEALPCGVDDMTKLAYLHEPGVLQNLRSRYDMNEIYTYTGNILIAVNPFRRLPHLYDNHMMEQYKGAAFGELSPHLFAVADASYRQMMNEAISQSILVSGESGAGKTESTKMLMRYLAYIGGRAAAEGRTVEQQVLEDVERYKLGNPRMFHYLNQSNCYELDGVDDSKEYIATRRAMDVVGISPEEQDAIFRVVAAILHLGNIEFSKGKEVDSSQPKDEKSFFHLRTAAELFMCDAKVLEDSLCKRVIVTRDETITKSLDPDSATLCRDALAKIVYSRLFDWLVNKINSSIGQDPESKFLIGVLDIYGFESFKTNSFEQFCINLTNEKLQQHFNQHVFKMEQEEYTKEEIDWSYIEFIDNQDILDLIEKKPGGIIALLDEACMFPRSTHETFAQKLYQTYKNHKRFSKPKLARTDFTICHYAGDVTYQTELFLDKNKDYVIAEHQALLNASTCCFVSGLFPPLAEDSSKSSKFSSIGSRFKGVMEAIRISCAGYPSRRTFDEFIDRFGLLAPGVLDGSCDEVTASKMLLEKAGLDGYQYSHETYGHLVRQIYESLRREAACLRIQKNLRMCVAQKTYKELLASSITIQSGLRGMAARKELLLKRQTKAAIIIQAAKETGALQAAKNKLEKQADMEEAKTQENAKLQSALQEMQLQFKEAKAALMKEREVAKRAAEEAPVIHEVPVIDTTLLNKLTVENEKLKALVSSLENKIDETEKKYEDTNKLSEERLKQAMEAESKIIHLKTSMQRLEEKLSNMESEDQILRQQALPHSPIKRMSEHLAMPTHKTLENGHHEVTQPKEDPQSTPKKDYADSDHKLRRYLVERQHNQDDNEHLSYWLSNTSALLFLLQRSLKAAGGAGATPRRKPPPSTSFFGRMAQGFRSSPSSADLVVDGLENTVHQVEPKYPALLFKQQVTAYVEKIYGIIRDNLKKDLTALLAQCIQVIFQKSRISYDEIVNDLCPILSVQQLFRICTNYWDDKYNTKSVSQEVLTSMTMLMTEDSNNAASSAYLLEDNSSIPFSVDDISSSLHEKDFSDVRPAEELLKNPAFQFLQE</sequence>
<dbReference type="GO" id="GO:0000146">
    <property type="term" value="F:microfilament motor activity"/>
    <property type="evidence" value="ECO:0007669"/>
    <property type="project" value="TreeGrafter"/>
</dbReference>
<dbReference type="SUPFAM" id="SSF52540">
    <property type="entry name" value="P-loop containing nucleoside triphosphate hydrolases"/>
    <property type="match status" value="1"/>
</dbReference>
<dbReference type="GO" id="GO:0016020">
    <property type="term" value="C:membrane"/>
    <property type="evidence" value="ECO:0007669"/>
    <property type="project" value="TreeGrafter"/>
</dbReference>
<keyword evidence="8 9" id="KW-0009">Actin-binding</keyword>
<dbReference type="FunFam" id="1.20.5.190:FF:000001">
    <property type="entry name" value="unconventional myosin-Va"/>
    <property type="match status" value="1"/>
</dbReference>
<keyword evidence="16" id="KW-1185">Reference proteome</keyword>
<evidence type="ECO:0000259" key="12">
    <source>
        <dbReference type="PROSITE" id="PS51126"/>
    </source>
</evidence>
<dbReference type="Gene3D" id="3.40.850.10">
    <property type="entry name" value="Kinesin motor domain"/>
    <property type="match status" value="1"/>
</dbReference>
<dbReference type="AlphaFoldDB" id="A0AAV9C836"/>
<dbReference type="PROSITE" id="PS50096">
    <property type="entry name" value="IQ"/>
    <property type="match status" value="2"/>
</dbReference>
<evidence type="ECO:0000256" key="11">
    <source>
        <dbReference type="SAM" id="MobiDB-lite"/>
    </source>
</evidence>
<dbReference type="InterPro" id="IPR002710">
    <property type="entry name" value="Dilute_dom"/>
</dbReference>
<keyword evidence="1" id="KW-0677">Repeat</keyword>
<reference evidence="15" key="2">
    <citation type="submission" date="2023-06" db="EMBL/GenBank/DDBJ databases">
        <authorList>
            <person name="Ma L."/>
            <person name="Liu K.-W."/>
            <person name="Li Z."/>
            <person name="Hsiao Y.-Y."/>
            <person name="Qi Y."/>
            <person name="Fu T."/>
            <person name="Tang G."/>
            <person name="Zhang D."/>
            <person name="Sun W.-H."/>
            <person name="Liu D.-K."/>
            <person name="Li Y."/>
            <person name="Chen G.-Z."/>
            <person name="Liu X.-D."/>
            <person name="Liao X.-Y."/>
            <person name="Jiang Y.-T."/>
            <person name="Yu X."/>
            <person name="Hao Y."/>
            <person name="Huang J."/>
            <person name="Zhao X.-W."/>
            <person name="Ke S."/>
            <person name="Chen Y.-Y."/>
            <person name="Wu W.-L."/>
            <person name="Hsu J.-L."/>
            <person name="Lin Y.-F."/>
            <person name="Huang M.-D."/>
            <person name="Li C.-Y."/>
            <person name="Huang L."/>
            <person name="Wang Z.-W."/>
            <person name="Zhao X."/>
            <person name="Zhong W.-Y."/>
            <person name="Peng D.-H."/>
            <person name="Ahmad S."/>
            <person name="Lan S."/>
            <person name="Zhang J.-S."/>
            <person name="Tsai W.-C."/>
            <person name="Van De Peer Y."/>
            <person name="Liu Z.-J."/>
        </authorList>
    </citation>
    <scope>NUCLEOTIDE SEQUENCE</scope>
    <source>
        <strain evidence="15">CP</strain>
        <tissue evidence="15">Leaves</tissue>
    </source>
</reference>
<evidence type="ECO:0000256" key="5">
    <source>
        <dbReference type="ARBA" id="ARBA00023054"/>
    </source>
</evidence>
<dbReference type="Pfam" id="PF00612">
    <property type="entry name" value="IQ"/>
    <property type="match status" value="1"/>
</dbReference>
<keyword evidence="5 10" id="KW-0175">Coiled coil</keyword>
<dbReference type="GO" id="GO:0005524">
    <property type="term" value="F:ATP binding"/>
    <property type="evidence" value="ECO:0007669"/>
    <property type="project" value="UniProtKB-UniRule"/>
</dbReference>
<dbReference type="Pfam" id="PF02736">
    <property type="entry name" value="Myosin_N"/>
    <property type="match status" value="1"/>
</dbReference>
<dbReference type="Proteomes" id="UP001180020">
    <property type="component" value="Unassembled WGS sequence"/>
</dbReference>
<dbReference type="InterPro" id="IPR001609">
    <property type="entry name" value="Myosin_head_motor_dom-like"/>
</dbReference>
<keyword evidence="3 9" id="KW-0067">ATP-binding</keyword>
<reference evidence="15" key="1">
    <citation type="journal article" date="2023" name="Nat. Commun.">
        <title>Diploid and tetraploid genomes of Acorus and the evolution of monocots.</title>
        <authorList>
            <person name="Ma L."/>
            <person name="Liu K.W."/>
            <person name="Li Z."/>
            <person name="Hsiao Y.Y."/>
            <person name="Qi Y."/>
            <person name="Fu T."/>
            <person name="Tang G.D."/>
            <person name="Zhang D."/>
            <person name="Sun W.H."/>
            <person name="Liu D.K."/>
            <person name="Li Y."/>
            <person name="Chen G.Z."/>
            <person name="Liu X.D."/>
            <person name="Liao X.Y."/>
            <person name="Jiang Y.T."/>
            <person name="Yu X."/>
            <person name="Hao Y."/>
            <person name="Huang J."/>
            <person name="Zhao X.W."/>
            <person name="Ke S."/>
            <person name="Chen Y.Y."/>
            <person name="Wu W.L."/>
            <person name="Hsu J.L."/>
            <person name="Lin Y.F."/>
            <person name="Huang M.D."/>
            <person name="Li C.Y."/>
            <person name="Huang L."/>
            <person name="Wang Z.W."/>
            <person name="Zhao X."/>
            <person name="Zhong W.Y."/>
            <person name="Peng D.H."/>
            <person name="Ahmad S."/>
            <person name="Lan S."/>
            <person name="Zhang J.S."/>
            <person name="Tsai W.C."/>
            <person name="Van de Peer Y."/>
            <person name="Liu Z.J."/>
        </authorList>
    </citation>
    <scope>NUCLEOTIDE SEQUENCE</scope>
    <source>
        <strain evidence="15">CP</strain>
    </source>
</reference>
<evidence type="ECO:0000313" key="15">
    <source>
        <dbReference type="EMBL" id="KAK1284448.1"/>
    </source>
</evidence>
<dbReference type="Gene3D" id="1.20.120.720">
    <property type="entry name" value="Myosin VI head, motor domain, U50 subdomain"/>
    <property type="match status" value="1"/>
</dbReference>
<evidence type="ECO:0000256" key="6">
    <source>
        <dbReference type="ARBA" id="ARBA00023123"/>
    </source>
</evidence>
<organism evidence="15 16">
    <name type="scientific">Acorus calamus</name>
    <name type="common">Sweet flag</name>
    <dbReference type="NCBI Taxonomy" id="4465"/>
    <lineage>
        <taxon>Eukaryota</taxon>
        <taxon>Viridiplantae</taxon>
        <taxon>Streptophyta</taxon>
        <taxon>Embryophyta</taxon>
        <taxon>Tracheophyta</taxon>
        <taxon>Spermatophyta</taxon>
        <taxon>Magnoliopsida</taxon>
        <taxon>Liliopsida</taxon>
        <taxon>Acoraceae</taxon>
        <taxon>Acorus</taxon>
    </lineage>
</organism>
<feature type="domain" description="Myosin motor" evidence="13">
    <location>
        <begin position="62"/>
        <end position="537"/>
    </location>
</feature>
<dbReference type="Pfam" id="PF00063">
    <property type="entry name" value="Myosin_head"/>
    <property type="match status" value="2"/>
</dbReference>
<feature type="domain" description="Dilute" evidence="12">
    <location>
        <begin position="876"/>
        <end position="1110"/>
    </location>
</feature>
<dbReference type="GO" id="GO:0005737">
    <property type="term" value="C:cytoplasm"/>
    <property type="evidence" value="ECO:0007669"/>
    <property type="project" value="TreeGrafter"/>
</dbReference>
<accession>A0AAV9C836</accession>
<evidence type="ECO:0000256" key="2">
    <source>
        <dbReference type="ARBA" id="ARBA00022741"/>
    </source>
</evidence>
<comment type="similarity">
    <text evidence="9">Belongs to the TRAFAC class myosin-kinesin ATPase superfamily. Myosin family.</text>
</comment>
<evidence type="ECO:0000256" key="4">
    <source>
        <dbReference type="ARBA" id="ARBA00022860"/>
    </source>
</evidence>
<evidence type="ECO:0000256" key="8">
    <source>
        <dbReference type="ARBA" id="ARBA00023203"/>
    </source>
</evidence>
<comment type="caution">
    <text evidence="15">The sequence shown here is derived from an EMBL/GenBank/DDBJ whole genome shotgun (WGS) entry which is preliminary data.</text>
</comment>
<dbReference type="Gene3D" id="6.20.240.20">
    <property type="match status" value="1"/>
</dbReference>
<evidence type="ECO:0000256" key="9">
    <source>
        <dbReference type="PROSITE-ProRule" id="PRU00782"/>
    </source>
</evidence>
<evidence type="ECO:0000256" key="1">
    <source>
        <dbReference type="ARBA" id="ARBA00022737"/>
    </source>
</evidence>
<evidence type="ECO:0000256" key="10">
    <source>
        <dbReference type="SAM" id="Coils"/>
    </source>
</evidence>
<proteinExistence type="inferred from homology"/>
<dbReference type="PROSITE" id="PS51844">
    <property type="entry name" value="SH3_LIKE"/>
    <property type="match status" value="1"/>
</dbReference>
<evidence type="ECO:0000256" key="7">
    <source>
        <dbReference type="ARBA" id="ARBA00023175"/>
    </source>
</evidence>
<feature type="binding site" evidence="9">
    <location>
        <begin position="156"/>
        <end position="163"/>
    </location>
    <ligand>
        <name>ATP</name>
        <dbReference type="ChEBI" id="CHEBI:30616"/>
    </ligand>
</feature>
<evidence type="ECO:0000259" key="13">
    <source>
        <dbReference type="PROSITE" id="PS51456"/>
    </source>
</evidence>
<dbReference type="Gene3D" id="1.20.58.530">
    <property type="match status" value="1"/>
</dbReference>
<dbReference type="FunFam" id="1.20.58.530:FF:000002">
    <property type="entry name" value="Class V myosin"/>
    <property type="match status" value="1"/>
</dbReference>
<dbReference type="GO" id="GO:0016459">
    <property type="term" value="C:myosin complex"/>
    <property type="evidence" value="ECO:0007669"/>
    <property type="project" value="UniProtKB-KW"/>
</dbReference>
<dbReference type="PANTHER" id="PTHR13140:SF836">
    <property type="entry name" value="MYOSIN-6"/>
    <property type="match status" value="1"/>
</dbReference>
<protein>
    <submittedName>
        <fullName evidence="15">Uncharacterized protein</fullName>
    </submittedName>
</protein>
<dbReference type="PROSITE" id="PS51456">
    <property type="entry name" value="MYOSIN_MOTOR"/>
    <property type="match status" value="1"/>
</dbReference>
<feature type="coiled-coil region" evidence="10">
    <location>
        <begin position="677"/>
        <end position="823"/>
    </location>
</feature>
<dbReference type="EMBL" id="JAUJYO010000021">
    <property type="protein sequence ID" value="KAK1284448.1"/>
    <property type="molecule type" value="Genomic_DNA"/>
</dbReference>
<dbReference type="PROSITE" id="PS51126">
    <property type="entry name" value="DILUTE"/>
    <property type="match status" value="1"/>
</dbReference>
<dbReference type="GO" id="GO:0051015">
    <property type="term" value="F:actin filament binding"/>
    <property type="evidence" value="ECO:0007669"/>
    <property type="project" value="TreeGrafter"/>
</dbReference>
<dbReference type="PANTHER" id="PTHR13140">
    <property type="entry name" value="MYOSIN"/>
    <property type="match status" value="1"/>
</dbReference>
<name>A0AAV9C836_ACOCL</name>
<dbReference type="Gene3D" id="1.20.5.190">
    <property type="match status" value="1"/>
</dbReference>
<dbReference type="InterPro" id="IPR027417">
    <property type="entry name" value="P-loop_NTPase"/>
</dbReference>